<evidence type="ECO:0000256" key="1">
    <source>
        <dbReference type="ARBA" id="ARBA00023125"/>
    </source>
</evidence>
<reference evidence="3" key="1">
    <citation type="submission" date="2022-11" db="EMBL/GenBank/DDBJ databases">
        <title>Marilongibacter aestuarii gen. nov., sp. nov., isolated from tidal flat sediment.</title>
        <authorList>
            <person name="Jiayan W."/>
        </authorList>
    </citation>
    <scope>NUCLEOTIDE SEQUENCE</scope>
    <source>
        <strain evidence="3">Z1-6</strain>
    </source>
</reference>
<keyword evidence="1" id="KW-0238">DNA-binding</keyword>
<dbReference type="EMBL" id="JAPOHD010000012">
    <property type="protein sequence ID" value="MCY1719981.1"/>
    <property type="molecule type" value="Genomic_DNA"/>
</dbReference>
<evidence type="ECO:0000313" key="4">
    <source>
        <dbReference type="Proteomes" id="UP001145087"/>
    </source>
</evidence>
<keyword evidence="4" id="KW-1185">Reference proteome</keyword>
<accession>A0A9X3F6S2</accession>
<dbReference type="GO" id="GO:0003677">
    <property type="term" value="F:DNA binding"/>
    <property type="evidence" value="ECO:0007669"/>
    <property type="project" value="UniProtKB-KW"/>
</dbReference>
<feature type="domain" description="AraC-type arabinose-binding/dimerisation" evidence="2">
    <location>
        <begin position="27"/>
        <end position="75"/>
    </location>
</feature>
<comment type="caution">
    <text evidence="3">The sequence shown here is derived from an EMBL/GenBank/DDBJ whole genome shotgun (WGS) entry which is preliminary data.</text>
</comment>
<evidence type="ECO:0000313" key="3">
    <source>
        <dbReference type="EMBL" id="MCY1719981.1"/>
    </source>
</evidence>
<dbReference type="Pfam" id="PF02311">
    <property type="entry name" value="AraC_binding"/>
    <property type="match status" value="1"/>
</dbReference>
<organism evidence="3 4">
    <name type="scientific">Draconibacterium aestuarii</name>
    <dbReference type="NCBI Taxonomy" id="2998507"/>
    <lineage>
        <taxon>Bacteria</taxon>
        <taxon>Pseudomonadati</taxon>
        <taxon>Bacteroidota</taxon>
        <taxon>Bacteroidia</taxon>
        <taxon>Marinilabiliales</taxon>
        <taxon>Prolixibacteraceae</taxon>
        <taxon>Draconibacterium</taxon>
    </lineage>
</organism>
<protein>
    <submittedName>
        <fullName evidence="3">AraC family ligand binding domain-containing protein</fullName>
    </submittedName>
</protein>
<evidence type="ECO:0000259" key="2">
    <source>
        <dbReference type="Pfam" id="PF02311"/>
    </source>
</evidence>
<sequence>MGVIVTTSGFQHISPNQPYPPTGHPETHSFHYQRGRILNEYQLVYITRGNGIFSSDDVQEISLKEGTIITLFPGV</sequence>
<dbReference type="AlphaFoldDB" id="A0A9X3F6S2"/>
<dbReference type="Proteomes" id="UP001145087">
    <property type="component" value="Unassembled WGS sequence"/>
</dbReference>
<proteinExistence type="predicted"/>
<dbReference type="GO" id="GO:0006355">
    <property type="term" value="P:regulation of DNA-templated transcription"/>
    <property type="evidence" value="ECO:0007669"/>
    <property type="project" value="InterPro"/>
</dbReference>
<name>A0A9X3F6S2_9BACT</name>
<dbReference type="InterPro" id="IPR003313">
    <property type="entry name" value="AraC-bd"/>
</dbReference>
<dbReference type="SUPFAM" id="SSF51215">
    <property type="entry name" value="Regulatory protein AraC"/>
    <property type="match status" value="1"/>
</dbReference>
<gene>
    <name evidence="3" type="ORF">OU798_06475</name>
</gene>
<dbReference type="InterPro" id="IPR037923">
    <property type="entry name" value="HTH-like"/>
</dbReference>